<organism evidence="1 2">
    <name type="scientific">Staphylococcus kloosii</name>
    <dbReference type="NCBI Taxonomy" id="29384"/>
    <lineage>
        <taxon>Bacteria</taxon>
        <taxon>Bacillati</taxon>
        <taxon>Bacillota</taxon>
        <taxon>Bacilli</taxon>
        <taxon>Bacillales</taxon>
        <taxon>Staphylococcaceae</taxon>
        <taxon>Staphylococcus</taxon>
    </lineage>
</organism>
<evidence type="ECO:0000313" key="2">
    <source>
        <dbReference type="Proteomes" id="UP000321040"/>
    </source>
</evidence>
<dbReference type="Proteomes" id="UP000321040">
    <property type="component" value="Unassembled WGS sequence"/>
</dbReference>
<dbReference type="PANTHER" id="PTHR35788">
    <property type="entry name" value="EXPORTED PROTEIN-RELATED"/>
    <property type="match status" value="1"/>
</dbReference>
<keyword evidence="2" id="KW-1185">Reference proteome</keyword>
<dbReference type="GeneID" id="69906329"/>
<gene>
    <name evidence="1" type="ORF">SKL01_04760</name>
</gene>
<dbReference type="InterPro" id="IPR052913">
    <property type="entry name" value="Glycopeptide_resist_protein"/>
</dbReference>
<comment type="caution">
    <text evidence="1">The sequence shown here is derived from an EMBL/GenBank/DDBJ whole genome shotgun (WGS) entry which is preliminary data.</text>
</comment>
<proteinExistence type="predicted"/>
<reference evidence="1 2" key="1">
    <citation type="submission" date="2019-07" db="EMBL/GenBank/DDBJ databases">
        <title>Whole genome shotgun sequence of Staphylococcus kloosii NBRC 109624.</title>
        <authorList>
            <person name="Hosoyama A."/>
            <person name="Uohara A."/>
            <person name="Ohji S."/>
            <person name="Ichikawa N."/>
        </authorList>
    </citation>
    <scope>NUCLEOTIDE SEQUENCE [LARGE SCALE GENOMIC DNA]</scope>
    <source>
        <strain evidence="1 2">NBRC 109624</strain>
    </source>
</reference>
<dbReference type="PANTHER" id="PTHR35788:SF1">
    <property type="entry name" value="EXPORTED PROTEIN"/>
    <property type="match status" value="1"/>
</dbReference>
<sequence>MTKRKSLSEILPIWYKVAEKKEIIRRHMKDFIRKNSFSNSYLNDSLPNEVYRHKSKIIKTGKDIDPVLQENKAFNIDLSSSKINGILIKPNEEFSFWKLVGKVTQKNGYKDGRVIINDKVEAGMGGGLCNLANTINLLIIHSPLKITEVHFHSDALASDIGKRIPLANGTSVAYNYVDYRFKNTTNQSFQINLNCRDKELLATLNSEKPISYNYKIVEENHHFVEENGIYYRKSKIYKVTEAKESAKVLNKELILDNKSKVMFDYDLIPKEQITP</sequence>
<accession>A0ABQ0XKC1</accession>
<dbReference type="InterPro" id="IPR007391">
    <property type="entry name" value="Vancomycin_resist_VanW"/>
</dbReference>
<protein>
    <recommendedName>
        <fullName evidence="3">Vancomycin resistance protein</fullName>
    </recommendedName>
</protein>
<dbReference type="RefSeq" id="WP_103296180.1">
    <property type="nucleotide sequence ID" value="NZ_BKAQ01000003.1"/>
</dbReference>
<dbReference type="EMBL" id="BKAQ01000003">
    <property type="protein sequence ID" value="GEP81298.1"/>
    <property type="molecule type" value="Genomic_DNA"/>
</dbReference>
<evidence type="ECO:0000313" key="1">
    <source>
        <dbReference type="EMBL" id="GEP81298.1"/>
    </source>
</evidence>
<name>A0ABQ0XKC1_9STAP</name>
<evidence type="ECO:0008006" key="3">
    <source>
        <dbReference type="Google" id="ProtNLM"/>
    </source>
</evidence>
<dbReference type="Pfam" id="PF04294">
    <property type="entry name" value="VanW"/>
    <property type="match status" value="1"/>
</dbReference>